<reference evidence="3 4" key="1">
    <citation type="submission" date="2019-12" db="EMBL/GenBank/DDBJ databases">
        <authorList>
            <person name="Huq M.A."/>
        </authorList>
    </citation>
    <scope>NUCLEOTIDE SEQUENCE [LARGE SCALE GENOMIC DNA]</scope>
    <source>
        <strain evidence="3 4">MAH-18</strain>
    </source>
</reference>
<dbReference type="Proteomes" id="UP000473525">
    <property type="component" value="Unassembled WGS sequence"/>
</dbReference>
<evidence type="ECO:0000256" key="1">
    <source>
        <dbReference type="SAM" id="MobiDB-lite"/>
    </source>
</evidence>
<name>A0A6L6XPS8_9ACTN</name>
<keyword evidence="2" id="KW-0472">Membrane</keyword>
<evidence type="ECO:0000313" key="4">
    <source>
        <dbReference type="Proteomes" id="UP000473525"/>
    </source>
</evidence>
<keyword evidence="2" id="KW-1133">Transmembrane helix</keyword>
<dbReference type="AlphaFoldDB" id="A0A6L6XPS8"/>
<dbReference type="Pfam" id="PF14015">
    <property type="entry name" value="DUF4231"/>
    <property type="match status" value="1"/>
</dbReference>
<evidence type="ECO:0000313" key="3">
    <source>
        <dbReference type="EMBL" id="MVQ48998.1"/>
    </source>
</evidence>
<keyword evidence="2" id="KW-0812">Transmembrane</keyword>
<proteinExistence type="predicted"/>
<dbReference type="RefSeq" id="WP_157341456.1">
    <property type="nucleotide sequence ID" value="NZ_WSEK01000004.1"/>
</dbReference>
<protein>
    <submittedName>
        <fullName evidence="3">DUF4231 domain-containing protein</fullName>
    </submittedName>
</protein>
<comment type="caution">
    <text evidence="3">The sequence shown here is derived from an EMBL/GenBank/DDBJ whole genome shotgun (WGS) entry which is preliminary data.</text>
</comment>
<accession>A0A6L6XPS8</accession>
<dbReference type="InterPro" id="IPR025325">
    <property type="entry name" value="DUF4231"/>
</dbReference>
<feature type="region of interest" description="Disordered" evidence="1">
    <location>
        <begin position="1"/>
        <end position="22"/>
    </location>
</feature>
<organism evidence="3 4">
    <name type="scientific">Nocardioides agri</name>
    <dbReference type="NCBI Taxonomy" id="2682843"/>
    <lineage>
        <taxon>Bacteria</taxon>
        <taxon>Bacillati</taxon>
        <taxon>Actinomycetota</taxon>
        <taxon>Actinomycetes</taxon>
        <taxon>Propionibacteriales</taxon>
        <taxon>Nocardioidaceae</taxon>
        <taxon>Nocardioides</taxon>
    </lineage>
</organism>
<gene>
    <name evidence="3" type="ORF">GON03_07370</name>
</gene>
<dbReference type="NCBIfam" id="NF033634">
    <property type="entry name" value="SLATT_1"/>
    <property type="match status" value="1"/>
</dbReference>
<feature type="transmembrane region" description="Helical" evidence="2">
    <location>
        <begin position="82"/>
        <end position="103"/>
    </location>
</feature>
<keyword evidence="4" id="KW-1185">Reference proteome</keyword>
<sequence length="177" mass="19349">MSSASGEGDPYSGTPVDDGSPPEPFWVKAEWREVLPDTVLAHHAFRLSGKQSCERRWRYQRIALLAVTASIPVVAASDGPLVVLAALGAIATFLAGVGDLFHWHDNFIRENRSLMQIQRELVLWKTGRPPYRCLKVAPGDSTPDDAAELLVRVEDIVQTEGEGWATSVARADDKQAG</sequence>
<evidence type="ECO:0000256" key="2">
    <source>
        <dbReference type="SAM" id="Phobius"/>
    </source>
</evidence>
<dbReference type="EMBL" id="WSEK01000004">
    <property type="protein sequence ID" value="MVQ48998.1"/>
    <property type="molecule type" value="Genomic_DNA"/>
</dbReference>